<dbReference type="Pfam" id="PF01526">
    <property type="entry name" value="DDE_Tnp_Tn3"/>
    <property type="match status" value="1"/>
</dbReference>
<keyword evidence="3" id="KW-1185">Reference proteome</keyword>
<reference evidence="2 3" key="1">
    <citation type="submission" date="2021-06" db="EMBL/GenBank/DDBJ databases">
        <title>Actinomycetes sequencing.</title>
        <authorList>
            <person name="Shan Q."/>
        </authorList>
    </citation>
    <scope>NUCLEOTIDE SEQUENCE [LARGE SCALE GENOMIC DNA]</scope>
    <source>
        <strain evidence="2 3">NEAU-G5</strain>
    </source>
</reference>
<dbReference type="Pfam" id="PF14025">
    <property type="entry name" value="DUF4241"/>
    <property type="match status" value="1"/>
</dbReference>
<evidence type="ECO:0000259" key="1">
    <source>
        <dbReference type="Pfam" id="PF01526"/>
    </source>
</evidence>
<comment type="caution">
    <text evidence="2">The sequence shown here is derived from an EMBL/GenBank/DDBJ whole genome shotgun (WGS) entry which is preliminary data.</text>
</comment>
<protein>
    <submittedName>
        <fullName evidence="2">DUF4241 domain-containing protein</fullName>
    </submittedName>
</protein>
<dbReference type="InterPro" id="IPR002513">
    <property type="entry name" value="Tn3_Tnp_DDE_dom"/>
</dbReference>
<dbReference type="InterPro" id="IPR025335">
    <property type="entry name" value="DUF4241"/>
</dbReference>
<dbReference type="RefSeq" id="WP_215915708.1">
    <property type="nucleotide sequence ID" value="NZ_JAHKNI010000001.1"/>
</dbReference>
<evidence type="ECO:0000313" key="2">
    <source>
        <dbReference type="EMBL" id="MBU3060931.1"/>
    </source>
</evidence>
<accession>A0ABS6ATR5</accession>
<sequence length="587" mass="61284">MRLSEQIITDTGSYSDIVFGLLHLLGRTYRPQLANLPDRTGCTTSSGVTICSNRLRPKGSTRSMSAAVHLLTDGFFATMPAMSGIDDFFALGSGRAPINSDLWDGWFVRSGIHKVVLEVRDVGELSVPSGRVAVGNAHDLGAVAVGPSSDRPGIGLLPVFGPVPPGKYPVRLTGFRSNGGSFSEAYMSLVLSDIPAVTVEPWVAEGADFDGFGEDASSAVRNGVRVTSSATFMDAHAAAAYTPANGRAHLELLVSMQTRRSADGLQCGTIALLRESDGDTLAYSKGIEGTFPIMATRDANGALTGLHLDFGVVISGTSHEWWCRSGLPPSLAPMKSGAEHAPELNIAPTAEYFYALQTGAAPKLGNRWERMVGGVREATLSVEDLGLLTVPSGYVAACDPGYIGAHRVSFVADEHGRTGLIPVFGPIPAGQYPVRATVFTTPLDFDGGTAFLSLVISDKSTMSVEPAVPCAVEPVAGQKAGNVIGVDTGCACFVDAHAASRCQTADEIDLADLEDNPNYVLPLPTGENFISGRSGDGDGGYPVMATKDVDGNLTGLHIDFGLIGSVTGDEWVAARTTFVAGGGSGKK</sequence>
<organism evidence="2 3">
    <name type="scientific">Nocardia albiluteola</name>
    <dbReference type="NCBI Taxonomy" id="2842303"/>
    <lineage>
        <taxon>Bacteria</taxon>
        <taxon>Bacillati</taxon>
        <taxon>Actinomycetota</taxon>
        <taxon>Actinomycetes</taxon>
        <taxon>Mycobacteriales</taxon>
        <taxon>Nocardiaceae</taxon>
        <taxon>Nocardia</taxon>
    </lineage>
</organism>
<evidence type="ECO:0000313" key="3">
    <source>
        <dbReference type="Proteomes" id="UP000733379"/>
    </source>
</evidence>
<name>A0ABS6ATR5_9NOCA</name>
<proteinExistence type="predicted"/>
<feature type="domain" description="Tn3 transposase DDE" evidence="1">
    <location>
        <begin position="5"/>
        <end position="41"/>
    </location>
</feature>
<dbReference type="Proteomes" id="UP000733379">
    <property type="component" value="Unassembled WGS sequence"/>
</dbReference>
<dbReference type="EMBL" id="JAHKNI010000001">
    <property type="protein sequence ID" value="MBU3060931.1"/>
    <property type="molecule type" value="Genomic_DNA"/>
</dbReference>
<gene>
    <name evidence="2" type="ORF">KO481_05260</name>
</gene>